<dbReference type="PANTHER" id="PTHR10055">
    <property type="entry name" value="TRYPTOPHANYL-TRNA SYNTHETASE"/>
    <property type="match status" value="1"/>
</dbReference>
<keyword evidence="7 12" id="KW-0547">Nucleotide-binding</keyword>
<dbReference type="VEuPathDB" id="FungiDB:ASPZODRAFT_90180"/>
<dbReference type="GO" id="GO:1990825">
    <property type="term" value="F:sequence-specific mRNA binding"/>
    <property type="evidence" value="ECO:0007669"/>
    <property type="project" value="EnsemblFungi"/>
</dbReference>
<dbReference type="OrthoDB" id="10261385at2759"/>
<dbReference type="NCBIfam" id="TIGR00233">
    <property type="entry name" value="trpS"/>
    <property type="match status" value="1"/>
</dbReference>
<evidence type="ECO:0000256" key="4">
    <source>
        <dbReference type="ARBA" id="ARBA00013782"/>
    </source>
</evidence>
<reference evidence="15" key="1">
    <citation type="journal article" date="2017" name="Genome Biol.">
        <title>Comparative genomics reveals high biological diversity and specific adaptations in the industrially and medically important fungal genus Aspergillus.</title>
        <authorList>
            <person name="de Vries R.P."/>
            <person name="Riley R."/>
            <person name="Wiebenga A."/>
            <person name="Aguilar-Osorio G."/>
            <person name="Amillis S."/>
            <person name="Uchima C.A."/>
            <person name="Anderluh G."/>
            <person name="Asadollahi M."/>
            <person name="Askin M."/>
            <person name="Barry K."/>
            <person name="Battaglia E."/>
            <person name="Bayram O."/>
            <person name="Benocci T."/>
            <person name="Braus-Stromeyer S.A."/>
            <person name="Caldana C."/>
            <person name="Canovas D."/>
            <person name="Cerqueira G.C."/>
            <person name="Chen F."/>
            <person name="Chen W."/>
            <person name="Choi C."/>
            <person name="Clum A."/>
            <person name="Dos Santos R.A."/>
            <person name="Damasio A.R."/>
            <person name="Diallinas G."/>
            <person name="Emri T."/>
            <person name="Fekete E."/>
            <person name="Flipphi M."/>
            <person name="Freyberg S."/>
            <person name="Gallo A."/>
            <person name="Gournas C."/>
            <person name="Habgood R."/>
            <person name="Hainaut M."/>
            <person name="Harispe M.L."/>
            <person name="Henrissat B."/>
            <person name="Hilden K.S."/>
            <person name="Hope R."/>
            <person name="Hossain A."/>
            <person name="Karabika E."/>
            <person name="Karaffa L."/>
            <person name="Karanyi Z."/>
            <person name="Krasevec N."/>
            <person name="Kuo A."/>
            <person name="Kusch H."/>
            <person name="LaButti K."/>
            <person name="Lagendijk E.L."/>
            <person name="Lapidus A."/>
            <person name="Levasseur A."/>
            <person name="Lindquist E."/>
            <person name="Lipzen A."/>
            <person name="Logrieco A.F."/>
            <person name="MacCabe A."/>
            <person name="Maekelae M.R."/>
            <person name="Malavazi I."/>
            <person name="Melin P."/>
            <person name="Meyer V."/>
            <person name="Mielnichuk N."/>
            <person name="Miskei M."/>
            <person name="Molnar A.P."/>
            <person name="Mule G."/>
            <person name="Ngan C.Y."/>
            <person name="Orejas M."/>
            <person name="Orosz E."/>
            <person name="Ouedraogo J.P."/>
            <person name="Overkamp K.M."/>
            <person name="Park H.-S."/>
            <person name="Perrone G."/>
            <person name="Piumi F."/>
            <person name="Punt P.J."/>
            <person name="Ram A.F."/>
            <person name="Ramon A."/>
            <person name="Rauscher S."/>
            <person name="Record E."/>
            <person name="Riano-Pachon D.M."/>
            <person name="Robert V."/>
            <person name="Roehrig J."/>
            <person name="Ruller R."/>
            <person name="Salamov A."/>
            <person name="Salih N.S."/>
            <person name="Samson R.A."/>
            <person name="Sandor E."/>
            <person name="Sanguinetti M."/>
            <person name="Schuetze T."/>
            <person name="Sepcic K."/>
            <person name="Shelest E."/>
            <person name="Sherlock G."/>
            <person name="Sophianopoulou V."/>
            <person name="Squina F.M."/>
            <person name="Sun H."/>
            <person name="Susca A."/>
            <person name="Todd R.B."/>
            <person name="Tsang A."/>
            <person name="Unkles S.E."/>
            <person name="van de Wiele N."/>
            <person name="van Rossen-Uffink D."/>
            <person name="Oliveira J.V."/>
            <person name="Vesth T.C."/>
            <person name="Visser J."/>
            <person name="Yu J.-H."/>
            <person name="Zhou M."/>
            <person name="Andersen M.R."/>
            <person name="Archer D.B."/>
            <person name="Baker S.E."/>
            <person name="Benoit I."/>
            <person name="Brakhage A.A."/>
            <person name="Braus G.H."/>
            <person name="Fischer R."/>
            <person name="Frisvad J.C."/>
            <person name="Goldman G.H."/>
            <person name="Houbraken J."/>
            <person name="Oakley B."/>
            <person name="Pocsi I."/>
            <person name="Scazzocchio C."/>
            <person name="Seiboth B."/>
            <person name="vanKuyk P.A."/>
            <person name="Wortman J."/>
            <person name="Dyer P.S."/>
            <person name="Grigoriev I.V."/>
        </authorList>
    </citation>
    <scope>NUCLEOTIDE SEQUENCE [LARGE SCALE GENOMIC DNA]</scope>
    <source>
        <strain evidence="15">CBS 506.65</strain>
    </source>
</reference>
<keyword evidence="8 12" id="KW-0067">ATP-binding</keyword>
<evidence type="ECO:0000256" key="12">
    <source>
        <dbReference type="RuleBase" id="RU363036"/>
    </source>
</evidence>
<keyword evidence="6 12" id="KW-0436">Ligase</keyword>
<evidence type="ECO:0000256" key="3">
    <source>
        <dbReference type="ARBA" id="ARBA00013161"/>
    </source>
</evidence>
<dbReference type="RefSeq" id="XP_022584731.1">
    <property type="nucleotide sequence ID" value="XM_022730387.1"/>
</dbReference>
<dbReference type="GO" id="GO:0005524">
    <property type="term" value="F:ATP binding"/>
    <property type="evidence" value="ECO:0007669"/>
    <property type="project" value="UniProtKB-KW"/>
</dbReference>
<protein>
    <recommendedName>
        <fullName evidence="4">Tryptophan--tRNA ligase, cytoplasmic</fullName>
        <ecNumber evidence="3">6.1.1.2</ecNumber>
    </recommendedName>
    <alternativeName>
        <fullName evidence="11">Tryptophanyl-tRNA synthetase</fullName>
    </alternativeName>
</protein>
<evidence type="ECO:0000256" key="7">
    <source>
        <dbReference type="ARBA" id="ARBA00022741"/>
    </source>
</evidence>
<feature type="region of interest" description="Disordered" evidence="13">
    <location>
        <begin position="1"/>
        <end position="26"/>
    </location>
</feature>
<dbReference type="PANTHER" id="PTHR10055:SF1">
    <property type="entry name" value="TRYPTOPHAN--TRNA LIGASE, CYTOPLASMIC"/>
    <property type="match status" value="1"/>
</dbReference>
<evidence type="ECO:0000256" key="8">
    <source>
        <dbReference type="ARBA" id="ARBA00022840"/>
    </source>
</evidence>
<proteinExistence type="inferred from homology"/>
<evidence type="ECO:0000313" key="15">
    <source>
        <dbReference type="Proteomes" id="UP000184188"/>
    </source>
</evidence>
<keyword evidence="10 12" id="KW-0030">Aminoacyl-tRNA synthetase</keyword>
<dbReference type="PRINTS" id="PR01039">
    <property type="entry name" value="TRNASYNTHTRP"/>
</dbReference>
<dbReference type="Proteomes" id="UP000184188">
    <property type="component" value="Unassembled WGS sequence"/>
</dbReference>
<evidence type="ECO:0000256" key="11">
    <source>
        <dbReference type="ARBA" id="ARBA00030268"/>
    </source>
</evidence>
<evidence type="ECO:0000256" key="1">
    <source>
        <dbReference type="ARBA" id="ARBA00004496"/>
    </source>
</evidence>
<keyword evidence="9 12" id="KW-0648">Protein biosynthesis</keyword>
<dbReference type="GO" id="GO:0004830">
    <property type="term" value="F:tryptophan-tRNA ligase activity"/>
    <property type="evidence" value="ECO:0007669"/>
    <property type="project" value="UniProtKB-EC"/>
</dbReference>
<evidence type="ECO:0000256" key="6">
    <source>
        <dbReference type="ARBA" id="ARBA00022598"/>
    </source>
</evidence>
<dbReference type="EMBL" id="KV878337">
    <property type="protein sequence ID" value="OJJ50221.1"/>
    <property type="molecule type" value="Genomic_DNA"/>
</dbReference>
<dbReference type="InterPro" id="IPR002305">
    <property type="entry name" value="aa-tRNA-synth_Ic"/>
</dbReference>
<feature type="compositionally biased region" description="Low complexity" evidence="13">
    <location>
        <begin position="1"/>
        <end position="16"/>
    </location>
</feature>
<evidence type="ECO:0000256" key="9">
    <source>
        <dbReference type="ARBA" id="ARBA00022917"/>
    </source>
</evidence>
<evidence type="ECO:0000313" key="14">
    <source>
        <dbReference type="EMBL" id="OJJ50221.1"/>
    </source>
</evidence>
<name>A0A1L9SSY4_9EURO</name>
<keyword evidence="5" id="KW-0963">Cytoplasm</keyword>
<dbReference type="GeneID" id="34616851"/>
<dbReference type="Gene3D" id="3.40.50.620">
    <property type="entry name" value="HUPs"/>
    <property type="match status" value="1"/>
</dbReference>
<dbReference type="InterPro" id="IPR002306">
    <property type="entry name" value="Trp-tRNA-ligase"/>
</dbReference>
<organism evidence="14 15">
    <name type="scientific">Penicilliopsis zonata CBS 506.65</name>
    <dbReference type="NCBI Taxonomy" id="1073090"/>
    <lineage>
        <taxon>Eukaryota</taxon>
        <taxon>Fungi</taxon>
        <taxon>Dikarya</taxon>
        <taxon>Ascomycota</taxon>
        <taxon>Pezizomycotina</taxon>
        <taxon>Eurotiomycetes</taxon>
        <taxon>Eurotiomycetidae</taxon>
        <taxon>Eurotiales</taxon>
        <taxon>Aspergillaceae</taxon>
        <taxon>Penicilliopsis</taxon>
    </lineage>
</organism>
<dbReference type="STRING" id="1073090.A0A1L9SSY4"/>
<dbReference type="EC" id="6.1.1.2" evidence="3"/>
<sequence>MAEATEAPTAPAAQEQNVNPWSVSGEVDKDGKVKPINYDKLVDQFGTKLIDEALLERFERVTGHKPHRFLRRKIVFSHRDLEVILDKYEKKEPFFIYTGRGPSSTVMHIGHMVPFELTKWLSDVFEVPLVVMLTDDEKYLIAKSDREIDEFEHFGRENAKDIIACGFDPERTFIFSDYGYMGGEFYKNVTRIAKRINRSTADACFGFDTSTNIGKIHFAAIQAAPSFASSFPEVFGSDRTRTSNIPCLIPCAIDQDPYFRLTRDVASQLRYAKPSLIHARFLDALQGPGSKMSASIEASAILVGDTPKQILKKINLYAFSGGQPTLEEHREKGGDPEVDVPFQYLKFFLEDDEELEQIRQDYRSGKMLTGEIKKRCADEVTKFCLAFQERRAKVTDEVLDRYMVPRPLICRGISSDTLGAKTAETKVTGDVKDPNSKNQAKKMEKLRLAQEKKAQKAREKELAKAAAAAAGSGEPETVALRTVATSETGPN</sequence>
<feature type="compositionally biased region" description="Basic and acidic residues" evidence="13">
    <location>
        <begin position="448"/>
        <end position="463"/>
    </location>
</feature>
<comment type="subcellular location">
    <subcellularLocation>
        <location evidence="1">Cytoplasm</location>
    </subcellularLocation>
</comment>
<evidence type="ECO:0000256" key="5">
    <source>
        <dbReference type="ARBA" id="ARBA00022490"/>
    </source>
</evidence>
<accession>A0A1L9SSY4</accession>
<gene>
    <name evidence="14" type="ORF">ASPZODRAFT_90180</name>
</gene>
<keyword evidence="15" id="KW-1185">Reference proteome</keyword>
<dbReference type="InterPro" id="IPR014729">
    <property type="entry name" value="Rossmann-like_a/b/a_fold"/>
</dbReference>
<evidence type="ECO:0000256" key="2">
    <source>
        <dbReference type="ARBA" id="ARBA00005594"/>
    </source>
</evidence>
<dbReference type="FunFam" id="1.10.240.10:FF:000003">
    <property type="entry name" value="Tryptophan--tRNA ligase, cytoplasmic"/>
    <property type="match status" value="1"/>
</dbReference>
<dbReference type="CDD" id="cd00806">
    <property type="entry name" value="TrpRS_core"/>
    <property type="match status" value="1"/>
</dbReference>
<dbReference type="GO" id="GO:0005737">
    <property type="term" value="C:cytoplasm"/>
    <property type="evidence" value="ECO:0007669"/>
    <property type="project" value="UniProtKB-SubCell"/>
</dbReference>
<evidence type="ECO:0000256" key="13">
    <source>
        <dbReference type="SAM" id="MobiDB-lite"/>
    </source>
</evidence>
<dbReference type="SUPFAM" id="SSF52374">
    <property type="entry name" value="Nucleotidylyl transferase"/>
    <property type="match status" value="1"/>
</dbReference>
<comment type="similarity">
    <text evidence="2 12">Belongs to the class-I aminoacyl-tRNA synthetase family.</text>
</comment>
<dbReference type="Gene3D" id="1.10.240.10">
    <property type="entry name" value="Tyrosyl-Transfer RNA Synthetase"/>
    <property type="match status" value="1"/>
</dbReference>
<feature type="region of interest" description="Disordered" evidence="13">
    <location>
        <begin position="448"/>
        <end position="491"/>
    </location>
</feature>
<evidence type="ECO:0000256" key="10">
    <source>
        <dbReference type="ARBA" id="ARBA00023146"/>
    </source>
</evidence>
<dbReference type="AlphaFoldDB" id="A0A1L9SSY4"/>
<dbReference type="FunFam" id="3.40.50.620:FF:000033">
    <property type="entry name" value="tryptophan--tRNA ligase, cytoplasmic"/>
    <property type="match status" value="1"/>
</dbReference>
<dbReference type="GO" id="GO:0006436">
    <property type="term" value="P:tryptophanyl-tRNA aminoacylation"/>
    <property type="evidence" value="ECO:0007669"/>
    <property type="project" value="InterPro"/>
</dbReference>
<dbReference type="Pfam" id="PF00579">
    <property type="entry name" value="tRNA-synt_1b"/>
    <property type="match status" value="1"/>
</dbReference>